<gene>
    <name evidence="4" type="primary">yhbY</name>
    <name evidence="4" type="ORF">Lspi_0906</name>
</gene>
<dbReference type="SUPFAM" id="SSF75471">
    <property type="entry name" value="YhbY-like"/>
    <property type="match status" value="1"/>
</dbReference>
<dbReference type="OrthoDB" id="9797519at2"/>
<evidence type="ECO:0000313" key="4">
    <source>
        <dbReference type="EMBL" id="KTD64739.1"/>
    </source>
</evidence>
<accession>A0A0W0Z799</accession>
<feature type="domain" description="CRM" evidence="3">
    <location>
        <begin position="1"/>
        <end position="88"/>
    </location>
</feature>
<organism evidence="4 5">
    <name type="scientific">Legionella spiritensis</name>
    <dbReference type="NCBI Taxonomy" id="452"/>
    <lineage>
        <taxon>Bacteria</taxon>
        <taxon>Pseudomonadati</taxon>
        <taxon>Pseudomonadota</taxon>
        <taxon>Gammaproteobacteria</taxon>
        <taxon>Legionellales</taxon>
        <taxon>Legionellaceae</taxon>
        <taxon>Legionella</taxon>
    </lineage>
</organism>
<dbReference type="AlphaFoldDB" id="A0A0W0Z799"/>
<evidence type="ECO:0000256" key="2">
    <source>
        <dbReference type="PROSITE-ProRule" id="PRU00626"/>
    </source>
</evidence>
<comment type="caution">
    <text evidence="4">The sequence shown here is derived from an EMBL/GenBank/DDBJ whole genome shotgun (WGS) entry which is preliminary data.</text>
</comment>
<keyword evidence="1 2" id="KW-0694">RNA-binding</keyword>
<evidence type="ECO:0000313" key="5">
    <source>
        <dbReference type="Proteomes" id="UP000054877"/>
    </source>
</evidence>
<protein>
    <submittedName>
        <fullName evidence="4">Putative RNA-binding protein</fullName>
    </submittedName>
</protein>
<dbReference type="GO" id="GO:0003723">
    <property type="term" value="F:RNA binding"/>
    <property type="evidence" value="ECO:0007669"/>
    <property type="project" value="UniProtKB-UniRule"/>
</dbReference>
<reference evidence="4 5" key="1">
    <citation type="submission" date="2015-11" db="EMBL/GenBank/DDBJ databases">
        <title>Genomic analysis of 38 Legionella species identifies large and diverse effector repertoires.</title>
        <authorList>
            <person name="Burstein D."/>
            <person name="Amaro F."/>
            <person name="Zusman T."/>
            <person name="Lifshitz Z."/>
            <person name="Cohen O."/>
            <person name="Gilbert J.A."/>
            <person name="Pupko T."/>
            <person name="Shuman H.A."/>
            <person name="Segal G."/>
        </authorList>
    </citation>
    <scope>NUCLEOTIDE SEQUENCE [LARGE SCALE GENOMIC DNA]</scope>
    <source>
        <strain evidence="4 5">Mt.St.Helens-9</strain>
    </source>
</reference>
<dbReference type="NCBIfam" id="TIGR00253">
    <property type="entry name" value="RNA_bind_YhbY"/>
    <property type="match status" value="1"/>
</dbReference>
<dbReference type="Pfam" id="PF01985">
    <property type="entry name" value="CRS1_YhbY"/>
    <property type="match status" value="1"/>
</dbReference>
<keyword evidence="5" id="KW-1185">Reference proteome</keyword>
<sequence>MDTAFRQQLKAKAHHLKPVILIGAKGLTQPVVEETHLALQTHELIKVKMNGTEKEDRPVIAHELCTQLQAELVQLIGNTAIIYRKRDD</sequence>
<dbReference type="InterPro" id="IPR001890">
    <property type="entry name" value="RNA-binding_CRM"/>
</dbReference>
<dbReference type="PATRIC" id="fig|452.5.peg.989"/>
<dbReference type="STRING" id="452.Lspi_0906"/>
<evidence type="ECO:0000259" key="3">
    <source>
        <dbReference type="PROSITE" id="PS51295"/>
    </source>
</evidence>
<dbReference type="InterPro" id="IPR051925">
    <property type="entry name" value="RNA-binding_domain"/>
</dbReference>
<dbReference type="InterPro" id="IPR035920">
    <property type="entry name" value="YhbY-like_sf"/>
</dbReference>
<proteinExistence type="predicted"/>
<evidence type="ECO:0000256" key="1">
    <source>
        <dbReference type="ARBA" id="ARBA00022884"/>
    </source>
</evidence>
<dbReference type="EMBL" id="LNYX01000012">
    <property type="protein sequence ID" value="KTD64739.1"/>
    <property type="molecule type" value="Genomic_DNA"/>
</dbReference>
<dbReference type="SMART" id="SM01103">
    <property type="entry name" value="CRS1_YhbY"/>
    <property type="match status" value="1"/>
</dbReference>
<dbReference type="PANTHER" id="PTHR40065:SF3">
    <property type="entry name" value="RNA-BINDING PROTEIN YHBY"/>
    <property type="match status" value="1"/>
</dbReference>
<dbReference type="Proteomes" id="UP000054877">
    <property type="component" value="Unassembled WGS sequence"/>
</dbReference>
<dbReference type="InterPro" id="IPR017924">
    <property type="entry name" value="RNA-binding_YhbY"/>
</dbReference>
<dbReference type="RefSeq" id="WP_058482845.1">
    <property type="nucleotide sequence ID" value="NZ_CAAAII010000002.1"/>
</dbReference>
<dbReference type="PANTHER" id="PTHR40065">
    <property type="entry name" value="RNA-BINDING PROTEIN YHBY"/>
    <property type="match status" value="1"/>
</dbReference>
<dbReference type="PROSITE" id="PS51295">
    <property type="entry name" value="CRM"/>
    <property type="match status" value="1"/>
</dbReference>
<dbReference type="Gene3D" id="3.30.110.60">
    <property type="entry name" value="YhbY-like"/>
    <property type="match status" value="1"/>
</dbReference>
<name>A0A0W0Z799_LEGSP</name>